<evidence type="ECO:0000313" key="1">
    <source>
        <dbReference type="EMBL" id="KAH7909362.1"/>
    </source>
</evidence>
<accession>A0ACB8A9H0</accession>
<sequence>MPPLIMLGLGCARKALFQRSLLSSRTSARLYSAWSNPKPSLSFAHAPRKYLSSSTVSSNDTALSQNPSPTSPEPVLTEQFSYHGPLAATFRRLKIFSLSSLGLSFTMAPFIFIVESSLPSTARVFLAAVAISTSTISTALVGWCGAPYVTTLRRLIPAENGGIPGVEMTTMSLTLKKLVTRVYDSDFLFDSKRPFAQWELAQSVKILPAEKDAVKIGNPGDVETVAETVNVKGEVIGRWIVKWGEGGEGTCEGTGKIVRHFNVHKELLN</sequence>
<name>A0ACB8A9H0_9AGAM</name>
<reference evidence="1" key="1">
    <citation type="journal article" date="2021" name="New Phytol.">
        <title>Evolutionary innovations through gain and loss of genes in the ectomycorrhizal Boletales.</title>
        <authorList>
            <person name="Wu G."/>
            <person name="Miyauchi S."/>
            <person name="Morin E."/>
            <person name="Kuo A."/>
            <person name="Drula E."/>
            <person name="Varga T."/>
            <person name="Kohler A."/>
            <person name="Feng B."/>
            <person name="Cao Y."/>
            <person name="Lipzen A."/>
            <person name="Daum C."/>
            <person name="Hundley H."/>
            <person name="Pangilinan J."/>
            <person name="Johnson J."/>
            <person name="Barry K."/>
            <person name="LaButti K."/>
            <person name="Ng V."/>
            <person name="Ahrendt S."/>
            <person name="Min B."/>
            <person name="Choi I.G."/>
            <person name="Park H."/>
            <person name="Plett J.M."/>
            <person name="Magnuson J."/>
            <person name="Spatafora J.W."/>
            <person name="Nagy L.G."/>
            <person name="Henrissat B."/>
            <person name="Grigoriev I.V."/>
            <person name="Yang Z.L."/>
            <person name="Xu J."/>
            <person name="Martin F.M."/>
        </authorList>
    </citation>
    <scope>NUCLEOTIDE SEQUENCE</scope>
    <source>
        <strain evidence="1">ATCC 28755</strain>
    </source>
</reference>
<organism evidence="1 2">
    <name type="scientific">Hygrophoropsis aurantiaca</name>
    <dbReference type="NCBI Taxonomy" id="72124"/>
    <lineage>
        <taxon>Eukaryota</taxon>
        <taxon>Fungi</taxon>
        <taxon>Dikarya</taxon>
        <taxon>Basidiomycota</taxon>
        <taxon>Agaricomycotina</taxon>
        <taxon>Agaricomycetes</taxon>
        <taxon>Agaricomycetidae</taxon>
        <taxon>Boletales</taxon>
        <taxon>Coniophorineae</taxon>
        <taxon>Hygrophoropsidaceae</taxon>
        <taxon>Hygrophoropsis</taxon>
    </lineage>
</organism>
<dbReference type="EMBL" id="MU267764">
    <property type="protein sequence ID" value="KAH7909362.1"/>
    <property type="molecule type" value="Genomic_DNA"/>
</dbReference>
<protein>
    <submittedName>
        <fullName evidence="1">Uncharacterized protein</fullName>
    </submittedName>
</protein>
<gene>
    <name evidence="1" type="ORF">BJ138DRAFT_1127744</name>
</gene>
<comment type="caution">
    <text evidence="1">The sequence shown here is derived from an EMBL/GenBank/DDBJ whole genome shotgun (WGS) entry which is preliminary data.</text>
</comment>
<proteinExistence type="predicted"/>
<dbReference type="Proteomes" id="UP000790377">
    <property type="component" value="Unassembled WGS sequence"/>
</dbReference>
<evidence type="ECO:0000313" key="2">
    <source>
        <dbReference type="Proteomes" id="UP000790377"/>
    </source>
</evidence>
<keyword evidence="2" id="KW-1185">Reference proteome</keyword>